<name>A0A9D1SHC0_9FIRM</name>
<dbReference type="Gene3D" id="3.50.50.60">
    <property type="entry name" value="FAD/NAD(P)-binding domain"/>
    <property type="match status" value="2"/>
</dbReference>
<evidence type="ECO:0000259" key="7">
    <source>
        <dbReference type="Pfam" id="PF07992"/>
    </source>
</evidence>
<dbReference type="EMBL" id="DVNF01000106">
    <property type="protein sequence ID" value="HIU60454.1"/>
    <property type="molecule type" value="Genomic_DNA"/>
</dbReference>
<sequence>GGGVIGVEMAAIYSALGSSVTIVEATDKLLPQMDTELGKYIGKAFAGNGIRIYTSAKGERILPSEDGNRLIIDTAEGQKEIIFDKLLVATGRRPNTAGIGLENIGVKIERGIVTDEYMRTSVPKVWASGDVNGKMMLAHKAYREADAAVSDMLGQPVKVRYDSIPEAVYTLPEVASVGAKEGDVPGAEVRKIPASFSARYVAESASRDGFIKTVSLNGRLIGIQLAVPYATEIASSAAMMIELGMTADEVGKLCFPHPSVSELLLI</sequence>
<keyword evidence="3" id="KW-0285">Flavoprotein</keyword>
<dbReference type="Proteomes" id="UP000824094">
    <property type="component" value="Unassembled WGS sequence"/>
</dbReference>
<dbReference type="GO" id="GO:0050660">
    <property type="term" value="F:flavin adenine dinucleotide binding"/>
    <property type="evidence" value="ECO:0007669"/>
    <property type="project" value="TreeGrafter"/>
</dbReference>
<dbReference type="SUPFAM" id="SSF51905">
    <property type="entry name" value="FAD/NAD(P)-binding domain"/>
    <property type="match status" value="1"/>
</dbReference>
<feature type="domain" description="FAD/NAD(P)-binding" evidence="7">
    <location>
        <begin position="1"/>
        <end position="145"/>
    </location>
</feature>
<reference evidence="8" key="2">
    <citation type="journal article" date="2021" name="PeerJ">
        <title>Extensive microbial diversity within the chicken gut microbiome revealed by metagenomics and culture.</title>
        <authorList>
            <person name="Gilroy R."/>
            <person name="Ravi A."/>
            <person name="Getino M."/>
            <person name="Pursley I."/>
            <person name="Horton D.L."/>
            <person name="Alikhan N.F."/>
            <person name="Baker D."/>
            <person name="Gharbi K."/>
            <person name="Hall N."/>
            <person name="Watson M."/>
            <person name="Adriaenssens E.M."/>
            <person name="Foster-Nyarko E."/>
            <person name="Jarju S."/>
            <person name="Secka A."/>
            <person name="Antonio M."/>
            <person name="Oren A."/>
            <person name="Chaudhuri R.R."/>
            <person name="La Ragione R."/>
            <person name="Hildebrand F."/>
            <person name="Pallen M.J."/>
        </authorList>
    </citation>
    <scope>NUCLEOTIDE SEQUENCE</scope>
    <source>
        <strain evidence="8">18911</strain>
    </source>
</reference>
<proteinExistence type="inferred from homology"/>
<dbReference type="GO" id="GO:0004148">
    <property type="term" value="F:dihydrolipoyl dehydrogenase (NADH) activity"/>
    <property type="evidence" value="ECO:0007669"/>
    <property type="project" value="TreeGrafter"/>
</dbReference>
<dbReference type="InterPro" id="IPR016156">
    <property type="entry name" value="FAD/NAD-linked_Rdtase_dimer_sf"/>
</dbReference>
<evidence type="ECO:0000313" key="9">
    <source>
        <dbReference type="Proteomes" id="UP000824094"/>
    </source>
</evidence>
<dbReference type="InterPro" id="IPR036188">
    <property type="entry name" value="FAD/NAD-bd_sf"/>
</dbReference>
<evidence type="ECO:0000256" key="5">
    <source>
        <dbReference type="ARBA" id="ARBA00023027"/>
    </source>
</evidence>
<evidence type="ECO:0000259" key="6">
    <source>
        <dbReference type="Pfam" id="PF02852"/>
    </source>
</evidence>
<protein>
    <submittedName>
        <fullName evidence="8">FAD-dependent oxidoreductase</fullName>
    </submittedName>
</protein>
<dbReference type="PANTHER" id="PTHR22912">
    <property type="entry name" value="DISULFIDE OXIDOREDUCTASE"/>
    <property type="match status" value="1"/>
</dbReference>
<dbReference type="InterPro" id="IPR050151">
    <property type="entry name" value="Class-I_Pyr_Nuc-Dis_Oxidored"/>
</dbReference>
<evidence type="ECO:0000256" key="1">
    <source>
        <dbReference type="ARBA" id="ARBA00001974"/>
    </source>
</evidence>
<dbReference type="SUPFAM" id="SSF55424">
    <property type="entry name" value="FAD/NAD-linked reductases, dimerisation (C-terminal) domain"/>
    <property type="match status" value="1"/>
</dbReference>
<comment type="cofactor">
    <cofactor evidence="1">
        <name>FAD</name>
        <dbReference type="ChEBI" id="CHEBI:57692"/>
    </cofactor>
</comment>
<evidence type="ECO:0000256" key="4">
    <source>
        <dbReference type="ARBA" id="ARBA00022827"/>
    </source>
</evidence>
<dbReference type="AlphaFoldDB" id="A0A9D1SHC0"/>
<dbReference type="PRINTS" id="PR00411">
    <property type="entry name" value="PNDRDTASEI"/>
</dbReference>
<organism evidence="8 9">
    <name type="scientific">Candidatus Stercoripulliclostridium merdigallinarum</name>
    <dbReference type="NCBI Taxonomy" id="2840951"/>
    <lineage>
        <taxon>Bacteria</taxon>
        <taxon>Bacillati</taxon>
        <taxon>Bacillota</taxon>
        <taxon>Clostridia</taxon>
        <taxon>Eubacteriales</taxon>
        <taxon>Candidatus Stercoripulliclostridium</taxon>
    </lineage>
</organism>
<dbReference type="GO" id="GO:0006103">
    <property type="term" value="P:2-oxoglutarate metabolic process"/>
    <property type="evidence" value="ECO:0007669"/>
    <property type="project" value="TreeGrafter"/>
</dbReference>
<accession>A0A9D1SHC0</accession>
<keyword evidence="4" id="KW-0274">FAD</keyword>
<dbReference type="PANTHER" id="PTHR22912:SF217">
    <property type="entry name" value="DIHYDROLIPOYL DEHYDROGENASE"/>
    <property type="match status" value="1"/>
</dbReference>
<dbReference type="Gene3D" id="3.30.390.30">
    <property type="match status" value="1"/>
</dbReference>
<comment type="caution">
    <text evidence="8">The sequence shown here is derived from an EMBL/GenBank/DDBJ whole genome shotgun (WGS) entry which is preliminary data.</text>
</comment>
<gene>
    <name evidence="8" type="ORF">IAB05_03560</name>
</gene>
<dbReference type="InterPro" id="IPR004099">
    <property type="entry name" value="Pyr_nucl-diS_OxRdtase_dimer"/>
</dbReference>
<evidence type="ECO:0000256" key="3">
    <source>
        <dbReference type="ARBA" id="ARBA00022630"/>
    </source>
</evidence>
<keyword evidence="5" id="KW-0520">NAD</keyword>
<dbReference type="InterPro" id="IPR023753">
    <property type="entry name" value="FAD/NAD-binding_dom"/>
</dbReference>
<feature type="domain" description="Pyridine nucleotide-disulphide oxidoreductase dimerisation" evidence="6">
    <location>
        <begin position="164"/>
        <end position="262"/>
    </location>
</feature>
<comment type="similarity">
    <text evidence="2">Belongs to the class-I pyridine nucleotide-disulfide oxidoreductase family.</text>
</comment>
<dbReference type="Pfam" id="PF07992">
    <property type="entry name" value="Pyr_redox_2"/>
    <property type="match status" value="1"/>
</dbReference>
<evidence type="ECO:0000313" key="8">
    <source>
        <dbReference type="EMBL" id="HIU60454.1"/>
    </source>
</evidence>
<feature type="non-terminal residue" evidence="8">
    <location>
        <position position="1"/>
    </location>
</feature>
<evidence type="ECO:0000256" key="2">
    <source>
        <dbReference type="ARBA" id="ARBA00007532"/>
    </source>
</evidence>
<dbReference type="PRINTS" id="PR00368">
    <property type="entry name" value="FADPNR"/>
</dbReference>
<reference evidence="8" key="1">
    <citation type="submission" date="2020-10" db="EMBL/GenBank/DDBJ databases">
        <authorList>
            <person name="Gilroy R."/>
        </authorList>
    </citation>
    <scope>NUCLEOTIDE SEQUENCE</scope>
    <source>
        <strain evidence="8">18911</strain>
    </source>
</reference>
<dbReference type="Pfam" id="PF02852">
    <property type="entry name" value="Pyr_redox_dim"/>
    <property type="match status" value="1"/>
</dbReference>